<dbReference type="SUPFAM" id="SSF47203">
    <property type="entry name" value="Acyl-CoA dehydrogenase C-terminal domain-like"/>
    <property type="match status" value="1"/>
</dbReference>
<sequence length="336" mass="34987">MAELVDEMEELAEAVSESTRALVAQSPEGVGWKALLELGWFELAGEDPRLATGVLGEELGRAALASRALDAAVVHALEQAGAPVVAEQSHAVLYPLPSSPGAGQLFADGSAELDGLFLGGVEPGDKILAFVTDPAGQPAVVRLAPVEPSEVAGLDGADARVRAGRLTGRSAAVLDRLAPEHARLALRTARRALAYQLVGAAEECLRIAVTHVSERHQFGRPIGSYQAVKHRLADVRVAIAAARSVLAGSWDESDQTELTVLVATSLAKKAVQTAVAHGLQVCGGMGFTEEFPLAPLVRRAQFFAPFLGSAAELGMETARLLKACGTAPRISGFGTP</sequence>
<evidence type="ECO:0000256" key="1">
    <source>
        <dbReference type="ARBA" id="ARBA00022630"/>
    </source>
</evidence>
<reference evidence="5 6" key="1">
    <citation type="submission" date="2020-04" db="EMBL/GenBank/DDBJ databases">
        <title>Arthrobacter sp. nov.</title>
        <authorList>
            <person name="Liu S."/>
        </authorList>
    </citation>
    <scope>NUCLEOTIDE SEQUENCE [LARGE SCALE GENOMIC DNA]</scope>
    <source>
        <strain evidence="5 6">E918</strain>
    </source>
</reference>
<proteinExistence type="predicted"/>
<dbReference type="AlphaFoldDB" id="A0A7X6HHM4"/>
<dbReference type="PANTHER" id="PTHR43884">
    <property type="entry name" value="ACYL-COA DEHYDROGENASE"/>
    <property type="match status" value="1"/>
</dbReference>
<dbReference type="Gene3D" id="1.20.140.10">
    <property type="entry name" value="Butyryl-CoA Dehydrogenase, subunit A, domain 3"/>
    <property type="match status" value="1"/>
</dbReference>
<dbReference type="Pfam" id="PF00441">
    <property type="entry name" value="Acyl-CoA_dh_1"/>
    <property type="match status" value="1"/>
</dbReference>
<keyword evidence="3" id="KW-0560">Oxidoreductase</keyword>
<evidence type="ECO:0000313" key="5">
    <source>
        <dbReference type="EMBL" id="NKX55892.1"/>
    </source>
</evidence>
<dbReference type="GO" id="GO:0003995">
    <property type="term" value="F:acyl-CoA dehydrogenase activity"/>
    <property type="evidence" value="ECO:0007669"/>
    <property type="project" value="TreeGrafter"/>
</dbReference>
<keyword evidence="2" id="KW-0274">FAD</keyword>
<organism evidence="5 6">
    <name type="scientific">Arthrobacter mobilis</name>
    <dbReference type="NCBI Taxonomy" id="2724944"/>
    <lineage>
        <taxon>Bacteria</taxon>
        <taxon>Bacillati</taxon>
        <taxon>Actinomycetota</taxon>
        <taxon>Actinomycetes</taxon>
        <taxon>Micrococcales</taxon>
        <taxon>Micrococcaceae</taxon>
        <taxon>Arthrobacter</taxon>
    </lineage>
</organism>
<dbReference type="RefSeq" id="WP_168487733.1">
    <property type="nucleotide sequence ID" value="NZ_JAAZSQ010000017.1"/>
</dbReference>
<evidence type="ECO:0000256" key="2">
    <source>
        <dbReference type="ARBA" id="ARBA00022827"/>
    </source>
</evidence>
<accession>A0A7X6HHM4</accession>
<name>A0A7X6HHM4_9MICC</name>
<feature type="domain" description="Acyl-CoA dehydrogenase/oxidase C-terminal" evidence="4">
    <location>
        <begin position="185"/>
        <end position="309"/>
    </location>
</feature>
<evidence type="ECO:0000259" key="4">
    <source>
        <dbReference type="Pfam" id="PF00441"/>
    </source>
</evidence>
<dbReference type="InterPro" id="IPR009075">
    <property type="entry name" value="AcylCo_DH/oxidase_C"/>
</dbReference>
<dbReference type="Proteomes" id="UP000544090">
    <property type="component" value="Unassembled WGS sequence"/>
</dbReference>
<comment type="caution">
    <text evidence="5">The sequence shown here is derived from an EMBL/GenBank/DDBJ whole genome shotgun (WGS) entry which is preliminary data.</text>
</comment>
<protein>
    <recommendedName>
        <fullName evidence="4">Acyl-CoA dehydrogenase/oxidase C-terminal domain-containing protein</fullName>
    </recommendedName>
</protein>
<dbReference type="PANTHER" id="PTHR43884:SF20">
    <property type="entry name" value="ACYL-COA DEHYDROGENASE FADE28"/>
    <property type="match status" value="1"/>
</dbReference>
<dbReference type="InterPro" id="IPR036250">
    <property type="entry name" value="AcylCo_DH-like_C"/>
</dbReference>
<keyword evidence="6" id="KW-1185">Reference proteome</keyword>
<evidence type="ECO:0000256" key="3">
    <source>
        <dbReference type="ARBA" id="ARBA00023002"/>
    </source>
</evidence>
<dbReference type="EMBL" id="JAAZSQ010000017">
    <property type="protein sequence ID" value="NKX55892.1"/>
    <property type="molecule type" value="Genomic_DNA"/>
</dbReference>
<evidence type="ECO:0000313" key="6">
    <source>
        <dbReference type="Proteomes" id="UP000544090"/>
    </source>
</evidence>
<keyword evidence="1" id="KW-0285">Flavoprotein</keyword>
<gene>
    <name evidence="5" type="ORF">HGG74_15360</name>
</gene>